<keyword evidence="2" id="KW-0812">Transmembrane</keyword>
<evidence type="ECO:0000256" key="2">
    <source>
        <dbReference type="SAM" id="Phobius"/>
    </source>
</evidence>
<dbReference type="Proteomes" id="UP000051934">
    <property type="component" value="Unassembled WGS sequence"/>
</dbReference>
<dbReference type="AlphaFoldDB" id="A0A0R2SDK4"/>
<protein>
    <submittedName>
        <fullName evidence="3">Uncharacterized protein</fullName>
    </submittedName>
</protein>
<keyword evidence="2" id="KW-1133">Transmembrane helix</keyword>
<evidence type="ECO:0000313" key="3">
    <source>
        <dbReference type="EMBL" id="KRO70538.1"/>
    </source>
</evidence>
<comment type="caution">
    <text evidence="3">The sequence shown here is derived from an EMBL/GenBank/DDBJ whole genome shotgun (WGS) entry which is preliminary data.</text>
</comment>
<gene>
    <name evidence="3" type="ORF">ABR69_06355</name>
</gene>
<evidence type="ECO:0000256" key="1">
    <source>
        <dbReference type="SAM" id="MobiDB-lite"/>
    </source>
</evidence>
<dbReference type="EMBL" id="LIBB01000321">
    <property type="protein sequence ID" value="KRO70538.1"/>
    <property type="molecule type" value="Genomic_DNA"/>
</dbReference>
<keyword evidence="2" id="KW-0472">Membrane</keyword>
<reference evidence="3 4" key="1">
    <citation type="submission" date="2015-10" db="EMBL/GenBank/DDBJ databases">
        <title>Metagenome-Assembled Genomes uncover a global brackish microbiome.</title>
        <authorList>
            <person name="Hugerth L.W."/>
            <person name="Larsson J."/>
            <person name="Alneberg J."/>
            <person name="Lindh M.V."/>
            <person name="Legrand C."/>
            <person name="Pinhassi J."/>
            <person name="Andersson A.F."/>
        </authorList>
    </citation>
    <scope>NUCLEOTIDE SEQUENCE [LARGE SCALE GENOMIC DNA]</scope>
    <source>
        <strain evidence="3">BACL4 MAG-120507-bin80</strain>
    </source>
</reference>
<proteinExistence type="predicted"/>
<evidence type="ECO:0000313" key="4">
    <source>
        <dbReference type="Proteomes" id="UP000051934"/>
    </source>
</evidence>
<organism evidence="3 4">
    <name type="scientific">OM182 bacterium BACL3 MAG-120507-bin80</name>
    <dbReference type="NCBI Taxonomy" id="1655577"/>
    <lineage>
        <taxon>Bacteria</taxon>
        <taxon>Pseudomonadati</taxon>
        <taxon>Pseudomonadota</taxon>
        <taxon>Gammaproteobacteria</taxon>
        <taxon>OMG group</taxon>
        <taxon>OM182 clade</taxon>
    </lineage>
</organism>
<sequence>MAKYVWKTCFVALITMIVIAEVGERLTGIHIPWVMRLSIVLGMTVGMTFLKSTLNLVTAMEEEKPLAGSVRNTLGPDRSPAAPKQDASAENDERD</sequence>
<feature type="region of interest" description="Disordered" evidence="1">
    <location>
        <begin position="67"/>
        <end position="95"/>
    </location>
</feature>
<feature type="transmembrane region" description="Helical" evidence="2">
    <location>
        <begin position="30"/>
        <end position="50"/>
    </location>
</feature>
<name>A0A0R2SDK4_9GAMM</name>
<accession>A0A0R2SDK4</accession>